<gene>
    <name evidence="1" type="ORF">ANANG_G00167190</name>
</gene>
<evidence type="ECO:0000313" key="1">
    <source>
        <dbReference type="EMBL" id="KAG5844831.1"/>
    </source>
</evidence>
<keyword evidence="2" id="KW-1185">Reference proteome</keyword>
<dbReference type="AlphaFoldDB" id="A0A9D3M9A9"/>
<comment type="caution">
    <text evidence="1">The sequence shown here is derived from an EMBL/GenBank/DDBJ whole genome shotgun (WGS) entry which is preliminary data.</text>
</comment>
<evidence type="ECO:0000313" key="2">
    <source>
        <dbReference type="Proteomes" id="UP001044222"/>
    </source>
</evidence>
<name>A0A9D3M9A9_ANGAN</name>
<dbReference type="Proteomes" id="UP001044222">
    <property type="component" value="Chromosome 8"/>
</dbReference>
<proteinExistence type="predicted"/>
<protein>
    <submittedName>
        <fullName evidence="1">Uncharacterized protein</fullName>
    </submittedName>
</protein>
<reference evidence="1" key="1">
    <citation type="submission" date="2021-01" db="EMBL/GenBank/DDBJ databases">
        <title>A chromosome-scale assembly of European eel, Anguilla anguilla.</title>
        <authorList>
            <person name="Henkel C."/>
            <person name="Jong-Raadsen S.A."/>
            <person name="Dufour S."/>
            <person name="Weltzien F.-A."/>
            <person name="Palstra A.P."/>
            <person name="Pelster B."/>
            <person name="Spaink H.P."/>
            <person name="Van Den Thillart G.E."/>
            <person name="Jansen H."/>
            <person name="Zahm M."/>
            <person name="Klopp C."/>
            <person name="Cedric C."/>
            <person name="Louis A."/>
            <person name="Berthelot C."/>
            <person name="Parey E."/>
            <person name="Roest Crollius H."/>
            <person name="Montfort J."/>
            <person name="Robinson-Rechavi M."/>
            <person name="Bucao C."/>
            <person name="Bouchez O."/>
            <person name="Gislard M."/>
            <person name="Lluch J."/>
            <person name="Milhes M."/>
            <person name="Lampietro C."/>
            <person name="Lopez Roques C."/>
            <person name="Donnadieu C."/>
            <person name="Braasch I."/>
            <person name="Desvignes T."/>
            <person name="Postlethwait J."/>
            <person name="Bobe J."/>
            <person name="Guiguen Y."/>
            <person name="Dirks R."/>
        </authorList>
    </citation>
    <scope>NUCLEOTIDE SEQUENCE</scope>
    <source>
        <strain evidence="1">Tag_6206</strain>
        <tissue evidence="1">Liver</tissue>
    </source>
</reference>
<organism evidence="1 2">
    <name type="scientific">Anguilla anguilla</name>
    <name type="common">European freshwater eel</name>
    <name type="synonym">Muraena anguilla</name>
    <dbReference type="NCBI Taxonomy" id="7936"/>
    <lineage>
        <taxon>Eukaryota</taxon>
        <taxon>Metazoa</taxon>
        <taxon>Chordata</taxon>
        <taxon>Craniata</taxon>
        <taxon>Vertebrata</taxon>
        <taxon>Euteleostomi</taxon>
        <taxon>Actinopterygii</taxon>
        <taxon>Neopterygii</taxon>
        <taxon>Teleostei</taxon>
        <taxon>Anguilliformes</taxon>
        <taxon>Anguillidae</taxon>
        <taxon>Anguilla</taxon>
    </lineage>
</organism>
<accession>A0A9D3M9A9</accession>
<sequence>MRGVHNKEILKKRRGTLSNLSCEPSCTDGCKGDLQENDGCVQSEREAACCDQSEREGAGWDQSERVV</sequence>
<dbReference type="EMBL" id="JAFIRN010000008">
    <property type="protein sequence ID" value="KAG5844831.1"/>
    <property type="molecule type" value="Genomic_DNA"/>
</dbReference>